<dbReference type="Gene3D" id="1.10.10.60">
    <property type="entry name" value="Homeodomain-like"/>
    <property type="match status" value="3"/>
</dbReference>
<dbReference type="CDD" id="cd00167">
    <property type="entry name" value="SANT"/>
    <property type="match status" value="3"/>
</dbReference>
<dbReference type="SUPFAM" id="SSF46689">
    <property type="entry name" value="Homeodomain-like"/>
    <property type="match status" value="2"/>
</dbReference>
<dbReference type="InterPro" id="IPR050560">
    <property type="entry name" value="MYB_TF"/>
</dbReference>
<evidence type="ECO:0000313" key="11">
    <source>
        <dbReference type="Proteomes" id="UP001443914"/>
    </source>
</evidence>
<evidence type="ECO:0000256" key="1">
    <source>
        <dbReference type="ARBA" id="ARBA00004123"/>
    </source>
</evidence>
<dbReference type="SMART" id="SM00717">
    <property type="entry name" value="SANT"/>
    <property type="match status" value="3"/>
</dbReference>
<feature type="domain" description="Myb-like" evidence="8">
    <location>
        <begin position="95"/>
        <end position="146"/>
    </location>
</feature>
<feature type="domain" description="HTH myb-type" evidence="9">
    <location>
        <begin position="95"/>
        <end position="150"/>
    </location>
</feature>
<dbReference type="InterPro" id="IPR017930">
    <property type="entry name" value="Myb_dom"/>
</dbReference>
<dbReference type="GO" id="GO:0005634">
    <property type="term" value="C:nucleus"/>
    <property type="evidence" value="ECO:0007669"/>
    <property type="project" value="UniProtKB-SubCell"/>
</dbReference>
<dbReference type="GO" id="GO:0000981">
    <property type="term" value="F:DNA-binding transcription factor activity, RNA polymerase II-specific"/>
    <property type="evidence" value="ECO:0007669"/>
    <property type="project" value="TreeGrafter"/>
</dbReference>
<dbReference type="PANTHER" id="PTHR45614">
    <property type="entry name" value="MYB PROTEIN-RELATED"/>
    <property type="match status" value="1"/>
</dbReference>
<dbReference type="EMBL" id="JBDFQZ010000010">
    <property type="protein sequence ID" value="KAK9683725.1"/>
    <property type="molecule type" value="Genomic_DNA"/>
</dbReference>
<dbReference type="FunFam" id="1.10.10.60:FF:000016">
    <property type="entry name" value="Transcriptional activator Myb isoform A"/>
    <property type="match status" value="1"/>
</dbReference>
<dbReference type="InterPro" id="IPR001005">
    <property type="entry name" value="SANT/Myb"/>
</dbReference>
<reference evidence="10 11" key="1">
    <citation type="submission" date="2024-03" db="EMBL/GenBank/DDBJ databases">
        <title>WGS assembly of Saponaria officinalis var. Norfolk2.</title>
        <authorList>
            <person name="Jenkins J."/>
            <person name="Shu S."/>
            <person name="Grimwood J."/>
            <person name="Barry K."/>
            <person name="Goodstein D."/>
            <person name="Schmutz J."/>
            <person name="Leebens-Mack J."/>
            <person name="Osbourn A."/>
        </authorList>
    </citation>
    <scope>NUCLEOTIDE SEQUENCE [LARGE SCALE GENOMIC DNA]</scope>
    <source>
        <strain evidence="11">cv. Norfolk2</strain>
        <strain evidence="10">JIC</strain>
        <tissue evidence="10">Leaf</tissue>
    </source>
</reference>
<feature type="region of interest" description="Disordered" evidence="7">
    <location>
        <begin position="1"/>
        <end position="54"/>
    </location>
</feature>
<evidence type="ECO:0000313" key="10">
    <source>
        <dbReference type="EMBL" id="KAK9683726.1"/>
    </source>
</evidence>
<comment type="subcellular location">
    <subcellularLocation>
        <location evidence="1">Nucleus</location>
    </subcellularLocation>
</comment>
<evidence type="ECO:0000256" key="3">
    <source>
        <dbReference type="ARBA" id="ARBA00023015"/>
    </source>
</evidence>
<evidence type="ECO:0000259" key="9">
    <source>
        <dbReference type="PROSITE" id="PS51294"/>
    </source>
</evidence>
<feature type="compositionally biased region" description="Pro residues" evidence="7">
    <location>
        <begin position="11"/>
        <end position="21"/>
    </location>
</feature>
<dbReference type="EMBL" id="JBDFQZ010000010">
    <property type="protein sequence ID" value="KAK9683723.1"/>
    <property type="molecule type" value="Genomic_DNA"/>
</dbReference>
<feature type="domain" description="HTH myb-type" evidence="9">
    <location>
        <begin position="43"/>
        <end position="94"/>
    </location>
</feature>
<name>A0AAW1I3Y8_SAPOF</name>
<keyword evidence="4" id="KW-0238">DNA-binding</keyword>
<feature type="domain" description="Myb-like" evidence="8">
    <location>
        <begin position="43"/>
        <end position="94"/>
    </location>
</feature>
<dbReference type="Proteomes" id="UP001443914">
    <property type="component" value="Unassembled WGS sequence"/>
</dbReference>
<keyword evidence="5" id="KW-0804">Transcription</keyword>
<dbReference type="InterPro" id="IPR009057">
    <property type="entry name" value="Homeodomain-like_sf"/>
</dbReference>
<keyword evidence="6" id="KW-0539">Nucleus</keyword>
<feature type="domain" description="HTH myb-type" evidence="9">
    <location>
        <begin position="151"/>
        <end position="201"/>
    </location>
</feature>
<dbReference type="EMBL" id="JBDFQZ010000010">
    <property type="protein sequence ID" value="KAK9683724.1"/>
    <property type="molecule type" value="Genomic_DNA"/>
</dbReference>
<keyword evidence="3" id="KW-0805">Transcription regulation</keyword>
<dbReference type="EMBL" id="JBDFQZ010000010">
    <property type="protein sequence ID" value="KAK9683726.1"/>
    <property type="molecule type" value="Genomic_DNA"/>
</dbReference>
<dbReference type="GO" id="GO:0000978">
    <property type="term" value="F:RNA polymerase II cis-regulatory region sequence-specific DNA binding"/>
    <property type="evidence" value="ECO:0007669"/>
    <property type="project" value="TreeGrafter"/>
</dbReference>
<evidence type="ECO:0000256" key="7">
    <source>
        <dbReference type="SAM" id="MobiDB-lite"/>
    </source>
</evidence>
<keyword evidence="11" id="KW-1185">Reference proteome</keyword>
<feature type="domain" description="Myb-like" evidence="8">
    <location>
        <begin position="147"/>
        <end position="197"/>
    </location>
</feature>
<comment type="caution">
    <text evidence="10">The sequence shown here is derived from an EMBL/GenBank/DDBJ whole genome shotgun (WGS) entry which is preliminary data.</text>
</comment>
<evidence type="ECO:0000256" key="6">
    <source>
        <dbReference type="ARBA" id="ARBA00023242"/>
    </source>
</evidence>
<evidence type="ECO:0000256" key="2">
    <source>
        <dbReference type="ARBA" id="ARBA00022737"/>
    </source>
</evidence>
<proteinExistence type="predicted"/>
<evidence type="ECO:0000256" key="4">
    <source>
        <dbReference type="ARBA" id="ARBA00023125"/>
    </source>
</evidence>
<protein>
    <submittedName>
        <fullName evidence="10">Uncharacterized protein</fullName>
    </submittedName>
</protein>
<gene>
    <name evidence="10" type="ORF">RND81_10G160700</name>
</gene>
<sequence>MGSDRKLAAALPPPPPAPPPTVNGSNNAFPRARPMHGRMSGPTRRSTRGQWTPEEDEILRAAVQRFKGKNWKKIAECFKDRTDVQCLHRWQKVLNPDLIKGPWSKEEDEIIVQLVKKYGPKKWSTISQHLPGRIGKQCRERWHNHLNPGIKREAWTQEEELVLIRAHELHGNKWAELTKYLPGRTDNSIKNHWNSSVKKKIDSYKASGLLEQFQAVPLIIHQTQFQSSGDSSFFRDGIEGEEISECSQVGCSQTPSDMSNAGNFREDFIMSEESDQGKLQSTSPTPPCSEQYYTALDDMTFTIPDIPCEFTCSSSYLDENFSKDAGSSARDCNFGAISLPLNSSSDLAEDSCLPGNYFVAATNHNSLPGHDVVTSVDNCGNDINCGDANVQRCPEMIDLEKYGDFMSFQSLLQFSETDGTTTLQPYNHLSAFVIEGSNSDNITSIPSDVSGQNGLIMSNNKPGQINDSLPALHWQKFVSCTEEGYTKQIDLLESSELVPVNKYISETSDDQHKTPPRAKQPVFSTCENEVGNLCYEPPRFPSLEIPFFSCDLAQSGADARQDFSPLGIRQLMMSASGLTPFKLWDSPSSDDSPDAVLKSAAKTFACTPSILKKRHRDLLSPLSPFSERRSNKKTGNDVNQGFLFTSRLTKEFSRLDVLSNGAVQCKETAFMSDNSKEHLNSSIEDKENVCPAAVRGLTEEANHNHEFEATTPKKDVHKNHLDNLEKGKATSYEEYASETPGVLVERRENDAEFFSPDGIRTSVRPSEVDSSKYTAKEAAISGSPIGTTRFFQSPQPLDHMKRNNGAEASSSGQPVAAATTVTVDSLVNEVGAENLNFFGGTPFRRSMESPSGWKSPWYFSSLVSCPRFEPDITIEDIGIFMSPGENRSFDAIGLMKQINDQGADTYADAREVLGNETPESILRQTCSKKLNLGGDSSNVKDSLLKSRLHMTPKVMTERRVLDFSECGTPGRRWRR</sequence>
<dbReference type="FunFam" id="1.10.10.60:FF:000324">
    <property type="entry name" value="Transcription factor MYB3R-2"/>
    <property type="match status" value="1"/>
</dbReference>
<evidence type="ECO:0000256" key="5">
    <source>
        <dbReference type="ARBA" id="ARBA00023163"/>
    </source>
</evidence>
<dbReference type="PROSITE" id="PS50090">
    <property type="entry name" value="MYB_LIKE"/>
    <property type="match status" value="3"/>
</dbReference>
<dbReference type="AlphaFoldDB" id="A0AAW1I3Y8"/>
<dbReference type="PROSITE" id="PS51294">
    <property type="entry name" value="HTH_MYB"/>
    <property type="match status" value="3"/>
</dbReference>
<dbReference type="FunFam" id="1.10.10.60:FF:000010">
    <property type="entry name" value="Transcriptional activator Myb isoform A"/>
    <property type="match status" value="1"/>
</dbReference>
<organism evidence="10 11">
    <name type="scientific">Saponaria officinalis</name>
    <name type="common">Common soapwort</name>
    <name type="synonym">Lychnis saponaria</name>
    <dbReference type="NCBI Taxonomy" id="3572"/>
    <lineage>
        <taxon>Eukaryota</taxon>
        <taxon>Viridiplantae</taxon>
        <taxon>Streptophyta</taxon>
        <taxon>Embryophyta</taxon>
        <taxon>Tracheophyta</taxon>
        <taxon>Spermatophyta</taxon>
        <taxon>Magnoliopsida</taxon>
        <taxon>eudicotyledons</taxon>
        <taxon>Gunneridae</taxon>
        <taxon>Pentapetalae</taxon>
        <taxon>Caryophyllales</taxon>
        <taxon>Caryophyllaceae</taxon>
        <taxon>Caryophylleae</taxon>
        <taxon>Saponaria</taxon>
    </lineage>
</organism>
<keyword evidence="2" id="KW-0677">Repeat</keyword>
<evidence type="ECO:0000259" key="8">
    <source>
        <dbReference type="PROSITE" id="PS50090"/>
    </source>
</evidence>
<dbReference type="PANTHER" id="PTHR45614:SF266">
    <property type="entry name" value="TRANSCRIPTION FACTOR MYB3R-4"/>
    <property type="match status" value="1"/>
</dbReference>
<dbReference type="Pfam" id="PF00249">
    <property type="entry name" value="Myb_DNA-binding"/>
    <property type="match status" value="3"/>
</dbReference>
<accession>A0AAW1I3Y8</accession>